<accession>A0A9N9BKL5</accession>
<dbReference type="EMBL" id="CAJVPZ010005951">
    <property type="protein sequence ID" value="CAG8567806.1"/>
    <property type="molecule type" value="Genomic_DNA"/>
</dbReference>
<dbReference type="PANTHER" id="PTHR34825:SF1">
    <property type="entry name" value="AAA-ATPASE-LIKE DOMAIN-CONTAINING PROTEIN"/>
    <property type="match status" value="1"/>
</dbReference>
<sequence length="309" mass="36019">KEDRLELFKGLKVAQFDWFMKLHLGNWPVIYVSFKGIVGDYWINSGSAFTIKECLKKCSQDIEDQLQSPYYAFYSLQDDDSLQNQVKVKLIPHLRYDVLVNEPDINAIYTLLCYSGYLTVKFDDEFEAKLVIPNKEVAEQWKEWIIDFLGVDRLKVNEIFNSLFNKDIKTFCEQFPALYIETVSYHDIGDSKRARSYESHYHNFILGALSIYHGDDYQVLSNRESGNGRFDIRIDPVNQKSDTCIIFEFKLAESEDRDKMKTSAKNGLEQIADRNYRFVSAQLLRRLKGGKKGKLSTNAWEIYSSEESC</sequence>
<gene>
    <name evidence="1" type="ORF">RFULGI_LOCUS5331</name>
</gene>
<feature type="non-terminal residue" evidence="1">
    <location>
        <position position="1"/>
    </location>
</feature>
<dbReference type="InterPro" id="IPR012547">
    <property type="entry name" value="PDDEXK_9"/>
</dbReference>
<dbReference type="PANTHER" id="PTHR34825">
    <property type="entry name" value="CONSERVED PROTEIN, WITH A WEAK D-GALACTARATE DEHYDRATASE/ALTRONATE HYDROLASE DOMAIN"/>
    <property type="match status" value="1"/>
</dbReference>
<protein>
    <submittedName>
        <fullName evidence="1">1867_t:CDS:1</fullName>
    </submittedName>
</protein>
<dbReference type="Proteomes" id="UP000789396">
    <property type="component" value="Unassembled WGS sequence"/>
</dbReference>
<keyword evidence="2" id="KW-1185">Reference proteome</keyword>
<reference evidence="1" key="1">
    <citation type="submission" date="2021-06" db="EMBL/GenBank/DDBJ databases">
        <authorList>
            <person name="Kallberg Y."/>
            <person name="Tangrot J."/>
            <person name="Rosling A."/>
        </authorList>
    </citation>
    <scope>NUCLEOTIDE SEQUENCE</scope>
    <source>
        <strain evidence="1">IN212</strain>
    </source>
</reference>
<proteinExistence type="predicted"/>
<organism evidence="1 2">
    <name type="scientific">Racocetra fulgida</name>
    <dbReference type="NCBI Taxonomy" id="60492"/>
    <lineage>
        <taxon>Eukaryota</taxon>
        <taxon>Fungi</taxon>
        <taxon>Fungi incertae sedis</taxon>
        <taxon>Mucoromycota</taxon>
        <taxon>Glomeromycotina</taxon>
        <taxon>Glomeromycetes</taxon>
        <taxon>Diversisporales</taxon>
        <taxon>Gigasporaceae</taxon>
        <taxon>Racocetra</taxon>
    </lineage>
</organism>
<dbReference type="AlphaFoldDB" id="A0A9N9BKL5"/>
<evidence type="ECO:0000313" key="2">
    <source>
        <dbReference type="Proteomes" id="UP000789396"/>
    </source>
</evidence>
<comment type="caution">
    <text evidence="1">The sequence shown here is derived from an EMBL/GenBank/DDBJ whole genome shotgun (WGS) entry which is preliminary data.</text>
</comment>
<name>A0A9N9BKL5_9GLOM</name>
<dbReference type="Pfam" id="PF08011">
    <property type="entry name" value="PDDEXK_9"/>
    <property type="match status" value="1"/>
</dbReference>
<dbReference type="OrthoDB" id="2409125at2759"/>
<evidence type="ECO:0000313" key="1">
    <source>
        <dbReference type="EMBL" id="CAG8567806.1"/>
    </source>
</evidence>